<dbReference type="OrthoDB" id="9787293at2"/>
<dbReference type="Gene3D" id="3.40.50.2000">
    <property type="entry name" value="Glycogen Phosphorylase B"/>
    <property type="match status" value="2"/>
</dbReference>
<feature type="domain" description="Glycosyltransferase subfamily 4-like N-terminal" evidence="1">
    <location>
        <begin position="23"/>
        <end position="197"/>
    </location>
</feature>
<organism evidence="2 3">
    <name type="scientific">Mariniblastus fucicola</name>
    <dbReference type="NCBI Taxonomy" id="980251"/>
    <lineage>
        <taxon>Bacteria</taxon>
        <taxon>Pseudomonadati</taxon>
        <taxon>Planctomycetota</taxon>
        <taxon>Planctomycetia</taxon>
        <taxon>Pirellulales</taxon>
        <taxon>Pirellulaceae</taxon>
        <taxon>Mariniblastus</taxon>
    </lineage>
</organism>
<sequence length="404" mass="45951">MHILLVHRYYWPDTPAYAKMLHIMAKDYVSRGHRVTVFSTQPCYNGNYLEHPAPAYEIVDGVEIFRTPLLRESKKTRIRRALNVVIFCLSLIVHCFRRIRTYDLMSVASFPPVVMGMTARFICLFSRSKYLYHCQDLYPETVVASGLLKKKWLESLSRSIDLKNCRKAVAVVVLSEDMKTTVLNRDPKLDNVHVINNFIIDQFDETVSISDDLKASSESFRVLFAGNLGRFQNLDKLMDAAHRLADQSEIQFWFVGDGALKNHLVEASGTLLNRTVFFRPFLPLKEVMVVISESQLGIVSLNPGVVYCAFPSKTMSYLESGCRLLLLVEPESELAGFVSDNELGTVCKHATAESLVDAVLSEFEQWQQGGQPARSIQQVGRENFGQNVILDKWSQLLCLIERRN</sequence>
<evidence type="ECO:0000259" key="1">
    <source>
        <dbReference type="Pfam" id="PF13579"/>
    </source>
</evidence>
<dbReference type="PANTHER" id="PTHR45947">
    <property type="entry name" value="SULFOQUINOVOSYL TRANSFERASE SQD2"/>
    <property type="match status" value="1"/>
</dbReference>
<evidence type="ECO:0000313" key="3">
    <source>
        <dbReference type="Proteomes" id="UP000322214"/>
    </source>
</evidence>
<dbReference type="InterPro" id="IPR028098">
    <property type="entry name" value="Glyco_trans_4-like_N"/>
</dbReference>
<dbReference type="STRING" id="980251.GCA_001642875_00096"/>
<dbReference type="InterPro" id="IPR050194">
    <property type="entry name" value="Glycosyltransferase_grp1"/>
</dbReference>
<name>A0A5B9PHH9_9BACT</name>
<gene>
    <name evidence="2" type="ORF">MFFC18_22110</name>
</gene>
<accession>A0A5B9PHH9</accession>
<proteinExistence type="predicted"/>
<dbReference type="Proteomes" id="UP000322214">
    <property type="component" value="Chromosome"/>
</dbReference>
<keyword evidence="2" id="KW-0808">Transferase</keyword>
<dbReference type="AlphaFoldDB" id="A0A5B9PHH9"/>
<reference evidence="2 3" key="1">
    <citation type="submission" date="2019-08" db="EMBL/GenBank/DDBJ databases">
        <title>Deep-cultivation of Planctomycetes and their phenomic and genomic characterization uncovers novel biology.</title>
        <authorList>
            <person name="Wiegand S."/>
            <person name="Jogler M."/>
            <person name="Boedeker C."/>
            <person name="Pinto D."/>
            <person name="Vollmers J."/>
            <person name="Rivas-Marin E."/>
            <person name="Kohn T."/>
            <person name="Peeters S.H."/>
            <person name="Heuer A."/>
            <person name="Rast P."/>
            <person name="Oberbeckmann S."/>
            <person name="Bunk B."/>
            <person name="Jeske O."/>
            <person name="Meyerdierks A."/>
            <person name="Storesund J.E."/>
            <person name="Kallscheuer N."/>
            <person name="Luecker S."/>
            <person name="Lage O.M."/>
            <person name="Pohl T."/>
            <person name="Merkel B.J."/>
            <person name="Hornburger P."/>
            <person name="Mueller R.-W."/>
            <person name="Bruemmer F."/>
            <person name="Labrenz M."/>
            <person name="Spormann A.M."/>
            <person name="Op den Camp H."/>
            <person name="Overmann J."/>
            <person name="Amann R."/>
            <person name="Jetten M.S.M."/>
            <person name="Mascher T."/>
            <person name="Medema M.H."/>
            <person name="Devos D.P."/>
            <person name="Kaster A.-K."/>
            <person name="Ovreas L."/>
            <person name="Rohde M."/>
            <person name="Galperin M.Y."/>
            <person name="Jogler C."/>
        </authorList>
    </citation>
    <scope>NUCLEOTIDE SEQUENCE [LARGE SCALE GENOMIC DNA]</scope>
    <source>
        <strain evidence="2 3">FC18</strain>
    </source>
</reference>
<keyword evidence="3" id="KW-1185">Reference proteome</keyword>
<protein>
    <submittedName>
        <fullName evidence="2">Putative glycosyl transferase</fullName>
    </submittedName>
</protein>
<dbReference type="GO" id="GO:0016758">
    <property type="term" value="F:hexosyltransferase activity"/>
    <property type="evidence" value="ECO:0007669"/>
    <property type="project" value="TreeGrafter"/>
</dbReference>
<dbReference type="SUPFAM" id="SSF53756">
    <property type="entry name" value="UDP-Glycosyltransferase/glycogen phosphorylase"/>
    <property type="match status" value="1"/>
</dbReference>
<evidence type="ECO:0000313" key="2">
    <source>
        <dbReference type="EMBL" id="QEG22331.1"/>
    </source>
</evidence>
<dbReference type="CDD" id="cd03794">
    <property type="entry name" value="GT4_WbuB-like"/>
    <property type="match status" value="1"/>
</dbReference>
<dbReference type="KEGG" id="mff:MFFC18_22110"/>
<dbReference type="EMBL" id="CP042912">
    <property type="protein sequence ID" value="QEG22331.1"/>
    <property type="molecule type" value="Genomic_DNA"/>
</dbReference>
<dbReference type="Pfam" id="PF13692">
    <property type="entry name" value="Glyco_trans_1_4"/>
    <property type="match status" value="1"/>
</dbReference>
<dbReference type="PANTHER" id="PTHR45947:SF3">
    <property type="entry name" value="SULFOQUINOVOSYL TRANSFERASE SQD2"/>
    <property type="match status" value="1"/>
</dbReference>
<dbReference type="Pfam" id="PF13579">
    <property type="entry name" value="Glyco_trans_4_4"/>
    <property type="match status" value="1"/>
</dbReference>
<dbReference type="RefSeq" id="WP_084416676.1">
    <property type="nucleotide sequence ID" value="NZ_CP042912.1"/>
</dbReference>